<evidence type="ECO:0000259" key="1">
    <source>
        <dbReference type="Pfam" id="PF13521"/>
    </source>
</evidence>
<evidence type="ECO:0000313" key="2">
    <source>
        <dbReference type="EMBL" id="QQR34821.1"/>
    </source>
</evidence>
<dbReference type="Pfam" id="PF13521">
    <property type="entry name" value="AAA_28"/>
    <property type="match status" value="1"/>
</dbReference>
<dbReference type="RefSeq" id="WP_201653234.1">
    <property type="nucleotide sequence ID" value="NZ_CP068047.1"/>
</dbReference>
<accession>A0ABX7BSQ5</accession>
<feature type="domain" description="NadR/Ttd14 AAA" evidence="1">
    <location>
        <begin position="9"/>
        <end position="172"/>
    </location>
</feature>
<dbReference type="EMBL" id="CP068047">
    <property type="protein sequence ID" value="QQR34821.1"/>
    <property type="molecule type" value="Genomic_DNA"/>
</dbReference>
<evidence type="ECO:0000313" key="3">
    <source>
        <dbReference type="Proteomes" id="UP000595460"/>
    </source>
</evidence>
<keyword evidence="3" id="KW-1185">Reference proteome</keyword>
<gene>
    <name evidence="2" type="ORF">JI749_10535</name>
</gene>
<organism evidence="2 3">
    <name type="scientific">Devosia oryziradicis</name>
    <dbReference type="NCBI Taxonomy" id="2801335"/>
    <lineage>
        <taxon>Bacteria</taxon>
        <taxon>Pseudomonadati</taxon>
        <taxon>Pseudomonadota</taxon>
        <taxon>Alphaproteobacteria</taxon>
        <taxon>Hyphomicrobiales</taxon>
        <taxon>Devosiaceae</taxon>
        <taxon>Devosia</taxon>
    </lineage>
</organism>
<dbReference type="InterPro" id="IPR027417">
    <property type="entry name" value="P-loop_NTPase"/>
</dbReference>
<dbReference type="InterPro" id="IPR038727">
    <property type="entry name" value="NadR/Ttd14_AAA_dom"/>
</dbReference>
<dbReference type="SUPFAM" id="SSF52540">
    <property type="entry name" value="P-loop containing nucleoside triphosphate hydrolases"/>
    <property type="match status" value="1"/>
</dbReference>
<dbReference type="Proteomes" id="UP000595460">
    <property type="component" value="Chromosome"/>
</dbReference>
<reference evidence="2 3" key="1">
    <citation type="submission" date="2021-01" db="EMBL/GenBank/DDBJ databases">
        <title>Genome seq and assembly of Devosia sp. G19.</title>
        <authorList>
            <person name="Chhetri G."/>
        </authorList>
    </citation>
    <scope>NUCLEOTIDE SEQUENCE [LARGE SCALE GENOMIC DNA]</scope>
    <source>
        <strain evidence="2 3">G19</strain>
    </source>
</reference>
<sequence>MIERADNLFIVTGAPGAGKTTLLNAASAAGMAVGQEAARAVIQSQAAIDGPAVQWRNPAMFAELMLDRDIQSWQALRTVVGSVLCDRGIPDLVAYGRMLKLPQAEHFARASMLYRYNATVFFAPPWREIYADDAERTEGWEHAQRIYDPMRDVYVELGYHIVELPKADVAERLAFVREVIAHA</sequence>
<dbReference type="Gene3D" id="3.40.50.300">
    <property type="entry name" value="P-loop containing nucleotide triphosphate hydrolases"/>
    <property type="match status" value="1"/>
</dbReference>
<name>A0ABX7BSQ5_9HYPH</name>
<protein>
    <submittedName>
        <fullName evidence="2">AAA family ATPase</fullName>
    </submittedName>
</protein>
<proteinExistence type="predicted"/>